<keyword evidence="4" id="KW-1185">Reference proteome</keyword>
<feature type="compositionally biased region" description="Basic and acidic residues" evidence="1">
    <location>
        <begin position="57"/>
        <end position="67"/>
    </location>
</feature>
<proteinExistence type="predicted"/>
<dbReference type="InterPro" id="IPR029526">
    <property type="entry name" value="PGBD"/>
</dbReference>
<evidence type="ECO:0000313" key="3">
    <source>
        <dbReference type="EMBL" id="CAG4947693.1"/>
    </source>
</evidence>
<dbReference type="AlphaFoldDB" id="A0A8S3W9W9"/>
<name>A0A8S3W9W9_PARAO</name>
<comment type="caution">
    <text evidence="3">The sequence shown here is derived from an EMBL/GenBank/DDBJ whole genome shotgun (WGS) entry which is preliminary data.</text>
</comment>
<dbReference type="Proteomes" id="UP000691718">
    <property type="component" value="Unassembled WGS sequence"/>
</dbReference>
<dbReference type="PANTHER" id="PTHR46599:SF3">
    <property type="entry name" value="PIGGYBAC TRANSPOSABLE ELEMENT-DERIVED PROTEIN 4"/>
    <property type="match status" value="1"/>
</dbReference>
<dbReference type="OrthoDB" id="5876240at2759"/>
<evidence type="ECO:0000256" key="1">
    <source>
        <dbReference type="SAM" id="MobiDB-lite"/>
    </source>
</evidence>
<feature type="region of interest" description="Disordered" evidence="1">
    <location>
        <begin position="1"/>
        <end position="67"/>
    </location>
</feature>
<dbReference type="EMBL" id="CAJQZP010000212">
    <property type="protein sequence ID" value="CAG4947693.1"/>
    <property type="molecule type" value="Genomic_DNA"/>
</dbReference>
<reference evidence="3" key="1">
    <citation type="submission" date="2021-04" db="EMBL/GenBank/DDBJ databases">
        <authorList>
            <person name="Tunstrom K."/>
        </authorList>
    </citation>
    <scope>NUCLEOTIDE SEQUENCE</scope>
</reference>
<feature type="compositionally biased region" description="Basic and acidic residues" evidence="1">
    <location>
        <begin position="37"/>
        <end position="50"/>
    </location>
</feature>
<dbReference type="Pfam" id="PF13843">
    <property type="entry name" value="DDE_Tnp_1_7"/>
    <property type="match status" value="1"/>
</dbReference>
<protein>
    <submittedName>
        <fullName evidence="3">(apollo) hypothetical protein</fullName>
    </submittedName>
</protein>
<sequence>MSKKQYCTDEELRRILEESDYEQNSQSNSSDEEENDTDGRSDVPDFHDDDSVADPDFIPHDLSPDRSSLRNINIQHSIEQHMNNDIFESTVTSHPSTSRNSNDTSQQIQITAPPDSDSDDDGDIEMNAALTGTIPPTERRMKEHDEENGWSYDIQPLVRQIFSNSENFIQTENIPENADVFTIFRLLVDGNLFDLVIEQTNLYAEQLIANNSGGRLSRWRPVNKEEMEKFMGIYLLTAILRCWHFVDNTIERDVNNRLYKIQPVIDIVMRNCRKLLSPKDCVVVDESMVPFQGRLLIRPYNPNKTHKYGLKIYKVTTDDGMSYEREQHRLESLLHELFDDDRPSMSSDSEAGSDIELENPSPNDIQDSNSEEELSDREASGNNSAFYLGKDKSTKWSKEPHRQSVRTRGFNIITQLPGPKRVISSEKDPLGIWRHFFDDTIIKIIVEYTNQYIASVKDNYARETYAKQTDFNEVIHTANNQNSKMKRRQFIETLAMKLIEPHIRERQMHLHLPRSIRQRLSEILKIDEVPGTAGPSRNGRCFVCGWKKNRKTKYTCHKYKKHLCLEHVVPYCSICLTEE</sequence>
<feature type="region of interest" description="Disordered" evidence="1">
    <location>
        <begin position="90"/>
        <end position="129"/>
    </location>
</feature>
<feature type="domain" description="PiggyBac transposable element-derived protein" evidence="2">
    <location>
        <begin position="238"/>
        <end position="320"/>
    </location>
</feature>
<organism evidence="3 4">
    <name type="scientific">Parnassius apollo</name>
    <name type="common">Apollo butterfly</name>
    <name type="synonym">Papilio apollo</name>
    <dbReference type="NCBI Taxonomy" id="110799"/>
    <lineage>
        <taxon>Eukaryota</taxon>
        <taxon>Metazoa</taxon>
        <taxon>Ecdysozoa</taxon>
        <taxon>Arthropoda</taxon>
        <taxon>Hexapoda</taxon>
        <taxon>Insecta</taxon>
        <taxon>Pterygota</taxon>
        <taxon>Neoptera</taxon>
        <taxon>Endopterygota</taxon>
        <taxon>Lepidoptera</taxon>
        <taxon>Glossata</taxon>
        <taxon>Ditrysia</taxon>
        <taxon>Papilionoidea</taxon>
        <taxon>Papilionidae</taxon>
        <taxon>Parnassiinae</taxon>
        <taxon>Parnassini</taxon>
        <taxon>Parnassius</taxon>
        <taxon>Parnassius</taxon>
    </lineage>
</organism>
<accession>A0A8S3W9W9</accession>
<evidence type="ECO:0000313" key="4">
    <source>
        <dbReference type="Proteomes" id="UP000691718"/>
    </source>
</evidence>
<dbReference type="PANTHER" id="PTHR46599">
    <property type="entry name" value="PIGGYBAC TRANSPOSABLE ELEMENT-DERIVED PROTEIN 4"/>
    <property type="match status" value="1"/>
</dbReference>
<gene>
    <name evidence="3" type="ORF">PAPOLLO_LOCUS3679</name>
</gene>
<feature type="compositionally biased region" description="Basic and acidic residues" evidence="1">
    <location>
        <begin position="1"/>
        <end position="17"/>
    </location>
</feature>
<feature type="compositionally biased region" description="Polar residues" evidence="1">
    <location>
        <begin position="90"/>
        <end position="110"/>
    </location>
</feature>
<feature type="region of interest" description="Disordered" evidence="1">
    <location>
        <begin position="340"/>
        <end position="401"/>
    </location>
</feature>
<feature type="compositionally biased region" description="Basic and acidic residues" evidence="1">
    <location>
        <begin position="389"/>
        <end position="401"/>
    </location>
</feature>
<evidence type="ECO:0000259" key="2">
    <source>
        <dbReference type="Pfam" id="PF13843"/>
    </source>
</evidence>